<dbReference type="AlphaFoldDB" id="A0A5R9E524"/>
<dbReference type="OrthoDB" id="5194782at2"/>
<name>A0A5R9E524_9ACTN</name>
<organism evidence="2 3">
    <name type="scientific">Streptomyces marianii</name>
    <dbReference type="NCBI Taxonomy" id="1817406"/>
    <lineage>
        <taxon>Bacteria</taxon>
        <taxon>Bacillati</taxon>
        <taxon>Actinomycetota</taxon>
        <taxon>Actinomycetes</taxon>
        <taxon>Kitasatosporales</taxon>
        <taxon>Streptomycetaceae</taxon>
        <taxon>Streptomyces</taxon>
    </lineage>
</organism>
<evidence type="ECO:0000313" key="2">
    <source>
        <dbReference type="EMBL" id="TLQ45058.1"/>
    </source>
</evidence>
<feature type="region of interest" description="Disordered" evidence="1">
    <location>
        <begin position="190"/>
        <end position="227"/>
    </location>
</feature>
<dbReference type="RefSeq" id="WP_138054415.1">
    <property type="nucleotide sequence ID" value="NZ_VAWE01000001.1"/>
</dbReference>
<proteinExistence type="predicted"/>
<dbReference type="Proteomes" id="UP000305921">
    <property type="component" value="Unassembled WGS sequence"/>
</dbReference>
<evidence type="ECO:0000256" key="1">
    <source>
        <dbReference type="SAM" id="MobiDB-lite"/>
    </source>
</evidence>
<comment type="caution">
    <text evidence="2">The sequence shown here is derived from an EMBL/GenBank/DDBJ whole genome shotgun (WGS) entry which is preliminary data.</text>
</comment>
<keyword evidence="3" id="KW-1185">Reference proteome</keyword>
<dbReference type="EMBL" id="VAWE01000001">
    <property type="protein sequence ID" value="TLQ45058.1"/>
    <property type="molecule type" value="Genomic_DNA"/>
</dbReference>
<sequence>MAPEPMPMQDQDPDVTAAREAHAEYLTAAQEARSSYRLSDPARAEAVDAAYTAYLEALQGAWDRLQARRRKRLEWLETQVPTGPGIPAYTSPADRAVLMAAFRAAYDKATDTDRMGRIRLLQEAERFDDDAARRGALTAIVDFSEMHTIRDWVNEHLTTARYLDEVASLREAIAGRSTRPDHRLAVQAMRPVRAPDEVRQPPQLQRLREAAEAQRQALSQSRARSRF</sequence>
<accession>A0A5R9E524</accession>
<evidence type="ECO:0000313" key="3">
    <source>
        <dbReference type="Proteomes" id="UP000305921"/>
    </source>
</evidence>
<feature type="compositionally biased region" description="Low complexity" evidence="1">
    <location>
        <begin position="213"/>
        <end position="227"/>
    </location>
</feature>
<gene>
    <name evidence="2" type="ORF">FEF34_20185</name>
</gene>
<reference evidence="2 3" key="1">
    <citation type="submission" date="2019-05" db="EMBL/GenBank/DDBJ databases">
        <title>Streptomyces marianii sp. nov., a novel marine actinomycete from southern coast of India.</title>
        <authorList>
            <person name="Iniyan A.M."/>
            <person name="Wink J."/>
            <person name="Ramprasad E."/>
            <person name="Ramana C.V."/>
            <person name="Bunk B."/>
            <person name="Sproer C."/>
            <person name="Joseph F.-J.R.S."/>
            <person name="Vincent S.G.P."/>
        </authorList>
    </citation>
    <scope>NUCLEOTIDE SEQUENCE [LARGE SCALE GENOMIC DNA]</scope>
    <source>
        <strain evidence="2 3">ICN19</strain>
    </source>
</reference>
<protein>
    <submittedName>
        <fullName evidence="2">Uncharacterized protein</fullName>
    </submittedName>
</protein>